<feature type="disulfide bond" evidence="6">
    <location>
        <begin position="153"/>
        <end position="172"/>
    </location>
</feature>
<evidence type="ECO:0000313" key="9">
    <source>
        <dbReference type="EMBL" id="RWS08172.1"/>
    </source>
</evidence>
<dbReference type="InterPro" id="IPR018499">
    <property type="entry name" value="Tetraspanin/Peripherin"/>
</dbReference>
<reference evidence="9 10" key="1">
    <citation type="journal article" date="2018" name="Gigascience">
        <title>Genomes of trombidid mites reveal novel predicted allergens and laterally-transferred genes associated with secondary metabolism.</title>
        <authorList>
            <person name="Dong X."/>
            <person name="Chaisiri K."/>
            <person name="Xia D."/>
            <person name="Armstrong S.D."/>
            <person name="Fang Y."/>
            <person name="Donnelly M.J."/>
            <person name="Kadowaki T."/>
            <person name="McGarry J.W."/>
            <person name="Darby A.C."/>
            <person name="Makepeace B.L."/>
        </authorList>
    </citation>
    <scope>NUCLEOTIDE SEQUENCE [LARGE SCALE GENOMIC DNA]</scope>
    <source>
        <strain evidence="9">UoL-WK</strain>
    </source>
</reference>
<feature type="transmembrane region" description="Helical" evidence="7">
    <location>
        <begin position="87"/>
        <end position="110"/>
    </location>
</feature>
<dbReference type="Pfam" id="PF00335">
    <property type="entry name" value="Tetraspanin"/>
    <property type="match status" value="1"/>
</dbReference>
<dbReference type="OrthoDB" id="10051670at2759"/>
<dbReference type="PRINTS" id="PR00259">
    <property type="entry name" value="TMFOUR"/>
</dbReference>
<dbReference type="PROSITE" id="PS00421">
    <property type="entry name" value="TM4_1"/>
    <property type="match status" value="1"/>
</dbReference>
<dbReference type="GO" id="GO:0005886">
    <property type="term" value="C:plasma membrane"/>
    <property type="evidence" value="ECO:0007669"/>
    <property type="project" value="TreeGrafter"/>
</dbReference>
<evidence type="ECO:0000256" key="4">
    <source>
        <dbReference type="ARBA" id="ARBA00022989"/>
    </source>
</evidence>
<dbReference type="EMBL" id="NCKU01003100">
    <property type="protein sequence ID" value="RWS08172.1"/>
    <property type="molecule type" value="Genomic_DNA"/>
</dbReference>
<comment type="subcellular location">
    <subcellularLocation>
        <location evidence="1 7">Membrane</location>
        <topology evidence="1 7">Multi-pass membrane protein</topology>
    </subcellularLocation>
</comment>
<comment type="caution">
    <text evidence="9">The sequence shown here is derived from an EMBL/GenBank/DDBJ whole genome shotgun (WGS) entry which is preliminary data.</text>
</comment>
<comment type="similarity">
    <text evidence="2 7">Belongs to the tetraspanin (TM4SF) family.</text>
</comment>
<evidence type="ECO:0000256" key="5">
    <source>
        <dbReference type="ARBA" id="ARBA00023136"/>
    </source>
</evidence>
<dbReference type="PIRSF" id="PIRSF002419">
    <property type="entry name" value="Tetraspanin"/>
    <property type="match status" value="1"/>
</dbReference>
<feature type="transmembrane region" description="Helical" evidence="7">
    <location>
        <begin position="55"/>
        <end position="75"/>
    </location>
</feature>
<protein>
    <recommendedName>
        <fullName evidence="7">Tetraspanin</fullName>
    </recommendedName>
</protein>
<dbReference type="InterPro" id="IPR018503">
    <property type="entry name" value="Tetraspanin_CS"/>
</dbReference>
<dbReference type="PANTHER" id="PTHR19282">
    <property type="entry name" value="TETRASPANIN"/>
    <property type="match status" value="1"/>
</dbReference>
<proteinExistence type="inferred from homology"/>
<dbReference type="InterPro" id="IPR008952">
    <property type="entry name" value="Tetraspanin_EC2_sf"/>
</dbReference>
<feature type="disulfide bond" evidence="6">
    <location>
        <begin position="152"/>
        <end position="185"/>
    </location>
</feature>
<dbReference type="STRING" id="1965070.A0A3S3RZ56"/>
<evidence type="ECO:0000256" key="6">
    <source>
        <dbReference type="PIRSR" id="PIRSR002419-1"/>
    </source>
</evidence>
<keyword evidence="5 7" id="KW-0472">Membrane</keyword>
<reference evidence="9" key="2">
    <citation type="submission" date="2018-11" db="EMBL/GenBank/DDBJ databases">
        <title>Trombidioid mite genomics.</title>
        <authorList>
            <person name="Dong X."/>
        </authorList>
    </citation>
    <scope>NUCLEOTIDE SEQUENCE</scope>
    <source>
        <strain evidence="9">UoL-WK</strain>
    </source>
</reference>
<feature type="transmembrane region" description="Helical" evidence="7">
    <location>
        <begin position="12"/>
        <end position="35"/>
    </location>
</feature>
<dbReference type="PANTHER" id="PTHR19282:SF551">
    <property type="entry name" value="RE08073P-RELATED"/>
    <property type="match status" value="1"/>
</dbReference>
<dbReference type="Proteomes" id="UP000285301">
    <property type="component" value="Unassembled WGS sequence"/>
</dbReference>
<dbReference type="EMBL" id="NCKU01008463">
    <property type="protein sequence ID" value="RWS01877.1"/>
    <property type="molecule type" value="Genomic_DNA"/>
</dbReference>
<dbReference type="AlphaFoldDB" id="A0A3S3RZ56"/>
<name>A0A3S3RZ56_9ACAR</name>
<dbReference type="InterPro" id="IPR000301">
    <property type="entry name" value="Tetraspanin_animals"/>
</dbReference>
<evidence type="ECO:0000256" key="7">
    <source>
        <dbReference type="RuleBase" id="RU361218"/>
    </source>
</evidence>
<keyword evidence="10" id="KW-1185">Reference proteome</keyword>
<sequence length="240" mass="27539">MINSNDSAMVYAKYFIFAINFVIWVLGIGLLWTSIWIRSDDGLFEYNQNLDLEHYYTSCYLGMAVGSLLLIIGFLGCLGAALESPCLLIFVSLIHIFCIILEFAICGLVWRVPGGDRLQRILEVQIREHMEVRNEKDQSRRFLDLIQLKLECCGAYAFIDYKQMGQDIPASCNSDRTNNIHIRSCAENLRRFLEVRGGVIGGTALAIVLVQLFMLLFNLCLFYGLRIEERHNKAIMRHNR</sequence>
<keyword evidence="4 7" id="KW-1133">Transmembrane helix</keyword>
<evidence type="ECO:0000256" key="2">
    <source>
        <dbReference type="ARBA" id="ARBA00006840"/>
    </source>
</evidence>
<feature type="transmembrane region" description="Helical" evidence="7">
    <location>
        <begin position="199"/>
        <end position="225"/>
    </location>
</feature>
<organism evidence="9 10">
    <name type="scientific">Dinothrombium tinctorium</name>
    <dbReference type="NCBI Taxonomy" id="1965070"/>
    <lineage>
        <taxon>Eukaryota</taxon>
        <taxon>Metazoa</taxon>
        <taxon>Ecdysozoa</taxon>
        <taxon>Arthropoda</taxon>
        <taxon>Chelicerata</taxon>
        <taxon>Arachnida</taxon>
        <taxon>Acari</taxon>
        <taxon>Acariformes</taxon>
        <taxon>Trombidiformes</taxon>
        <taxon>Prostigmata</taxon>
        <taxon>Anystina</taxon>
        <taxon>Parasitengona</taxon>
        <taxon>Trombidioidea</taxon>
        <taxon>Trombidiidae</taxon>
        <taxon>Dinothrombium</taxon>
    </lineage>
</organism>
<evidence type="ECO:0000313" key="10">
    <source>
        <dbReference type="Proteomes" id="UP000285301"/>
    </source>
</evidence>
<evidence type="ECO:0000313" key="8">
    <source>
        <dbReference type="EMBL" id="RWS01877.1"/>
    </source>
</evidence>
<gene>
    <name evidence="8" type="ORF">B4U79_00965</name>
    <name evidence="9" type="ORF">B4U79_09714</name>
</gene>
<dbReference type="Gene3D" id="1.10.1450.10">
    <property type="entry name" value="Tetraspanin"/>
    <property type="match status" value="1"/>
</dbReference>
<keyword evidence="6" id="KW-1015">Disulfide bond</keyword>
<evidence type="ECO:0000256" key="3">
    <source>
        <dbReference type="ARBA" id="ARBA00022692"/>
    </source>
</evidence>
<accession>A0A3S3RZ56</accession>
<dbReference type="CDD" id="cd03127">
    <property type="entry name" value="tetraspanin_LEL"/>
    <property type="match status" value="1"/>
</dbReference>
<evidence type="ECO:0000256" key="1">
    <source>
        <dbReference type="ARBA" id="ARBA00004141"/>
    </source>
</evidence>
<keyword evidence="3 7" id="KW-0812">Transmembrane</keyword>
<dbReference type="SUPFAM" id="SSF48652">
    <property type="entry name" value="Tetraspanin"/>
    <property type="match status" value="1"/>
</dbReference>